<dbReference type="Pfam" id="PF08281">
    <property type="entry name" value="Sigma70_r4_2"/>
    <property type="match status" value="1"/>
</dbReference>
<accession>A0ABM8VPY9</accession>
<keyword evidence="9" id="KW-1185">Reference proteome</keyword>
<evidence type="ECO:0000256" key="3">
    <source>
        <dbReference type="ARBA" id="ARBA00023125"/>
    </source>
</evidence>
<dbReference type="PROSITE" id="PS01063">
    <property type="entry name" value="SIGMA70_ECF"/>
    <property type="match status" value="1"/>
</dbReference>
<dbReference type="InterPro" id="IPR013249">
    <property type="entry name" value="RNA_pol_sigma70_r4_t2"/>
</dbReference>
<evidence type="ECO:0000256" key="1">
    <source>
        <dbReference type="ARBA" id="ARBA00023015"/>
    </source>
</evidence>
<dbReference type="InterPro" id="IPR014284">
    <property type="entry name" value="RNA_pol_sigma-70_dom"/>
</dbReference>
<dbReference type="Proteomes" id="UP000730618">
    <property type="component" value="Unassembled WGS sequence"/>
</dbReference>
<keyword evidence="4 5" id="KW-0804">Transcription</keyword>
<dbReference type="Pfam" id="PF04542">
    <property type="entry name" value="Sigma70_r2"/>
    <property type="match status" value="1"/>
</dbReference>
<evidence type="ECO:0000313" key="8">
    <source>
        <dbReference type="EMBL" id="CAG7653513.1"/>
    </source>
</evidence>
<name>A0ABM8VPY9_9BACL</name>
<keyword evidence="3 5" id="KW-0238">DNA-binding</keyword>
<protein>
    <recommendedName>
        <fullName evidence="5">RNA polymerase sigma factor</fullName>
    </recommendedName>
</protein>
<keyword evidence="1 5" id="KW-0805">Transcription regulation</keyword>
<reference evidence="8 9" key="1">
    <citation type="submission" date="2021-06" db="EMBL/GenBank/DDBJ databases">
        <authorList>
            <person name="Criscuolo A."/>
        </authorList>
    </citation>
    <scope>NUCLEOTIDE SEQUENCE [LARGE SCALE GENOMIC DNA]</scope>
    <source>
        <strain evidence="9">CIP 111802</strain>
    </source>
</reference>
<comment type="similarity">
    <text evidence="5">Belongs to the sigma-70 factor family. ECF subfamily.</text>
</comment>
<evidence type="ECO:0000256" key="4">
    <source>
        <dbReference type="ARBA" id="ARBA00023163"/>
    </source>
</evidence>
<feature type="domain" description="RNA polymerase sigma-70 region 2" evidence="6">
    <location>
        <begin position="24"/>
        <end position="92"/>
    </location>
</feature>
<dbReference type="NCBIfam" id="TIGR02937">
    <property type="entry name" value="sigma70-ECF"/>
    <property type="match status" value="1"/>
</dbReference>
<dbReference type="InterPro" id="IPR039425">
    <property type="entry name" value="RNA_pol_sigma-70-like"/>
</dbReference>
<evidence type="ECO:0000259" key="6">
    <source>
        <dbReference type="Pfam" id="PF04542"/>
    </source>
</evidence>
<evidence type="ECO:0000256" key="2">
    <source>
        <dbReference type="ARBA" id="ARBA00023082"/>
    </source>
</evidence>
<evidence type="ECO:0000256" key="5">
    <source>
        <dbReference type="RuleBase" id="RU000716"/>
    </source>
</evidence>
<evidence type="ECO:0000259" key="7">
    <source>
        <dbReference type="Pfam" id="PF08281"/>
    </source>
</evidence>
<dbReference type="PANTHER" id="PTHR43133:SF8">
    <property type="entry name" value="RNA POLYMERASE SIGMA FACTOR HI_1459-RELATED"/>
    <property type="match status" value="1"/>
</dbReference>
<dbReference type="InterPro" id="IPR000838">
    <property type="entry name" value="RNA_pol_sigma70_ECF_CS"/>
</dbReference>
<dbReference type="EMBL" id="CAJVCE010000020">
    <property type="protein sequence ID" value="CAG7653513.1"/>
    <property type="molecule type" value="Genomic_DNA"/>
</dbReference>
<gene>
    <name evidence="8" type="primary">algU_3</name>
    <name evidence="8" type="ORF">PAECIP111802_05505</name>
</gene>
<keyword evidence="2 5" id="KW-0731">Sigma factor</keyword>
<dbReference type="PANTHER" id="PTHR43133">
    <property type="entry name" value="RNA POLYMERASE ECF-TYPE SIGMA FACTO"/>
    <property type="match status" value="1"/>
</dbReference>
<dbReference type="InterPro" id="IPR007627">
    <property type="entry name" value="RNA_pol_sigma70_r2"/>
</dbReference>
<evidence type="ECO:0000313" key="9">
    <source>
        <dbReference type="Proteomes" id="UP000730618"/>
    </source>
</evidence>
<organism evidence="8 9">
    <name type="scientific">Paenibacillus allorhizosphaerae</name>
    <dbReference type="NCBI Taxonomy" id="2849866"/>
    <lineage>
        <taxon>Bacteria</taxon>
        <taxon>Bacillati</taxon>
        <taxon>Bacillota</taxon>
        <taxon>Bacilli</taxon>
        <taxon>Bacillales</taxon>
        <taxon>Paenibacillaceae</taxon>
        <taxon>Paenibacillus</taxon>
    </lineage>
</organism>
<comment type="caution">
    <text evidence="8">The sequence shown here is derived from an EMBL/GenBank/DDBJ whole genome shotgun (WGS) entry which is preliminary data.</text>
</comment>
<feature type="domain" description="RNA polymerase sigma factor 70 region 4 type 2" evidence="7">
    <location>
        <begin position="121"/>
        <end position="167"/>
    </location>
</feature>
<sequence>MQEQSDLELVEQLRQGNMEAYTPLIEKYKGKIFGLLYRMIGHTQDAQDLAQDVFIKAYNRIQSCRNGAGFSSWLFRIAYNHALDELRKRKRRPLVTSDEAEAIYQETPESIYLEKERIAVLHERVMALDEDYRTVVLLRYVEGLSYKEIGAVLSLPVTTVQMRLYRAHHRLREVCLLPVKGDSDYGMHEI</sequence>
<dbReference type="RefSeq" id="WP_218101720.1">
    <property type="nucleotide sequence ID" value="NZ_CAJVCE010000020.1"/>
</dbReference>
<dbReference type="CDD" id="cd06171">
    <property type="entry name" value="Sigma70_r4"/>
    <property type="match status" value="1"/>
</dbReference>
<proteinExistence type="inferred from homology"/>